<dbReference type="InterPro" id="IPR008584">
    <property type="entry name" value="CXXC_Zn-binding_euk"/>
</dbReference>
<gene>
    <name evidence="4" type="ORF">GOMPHAMPRED_000222</name>
</gene>
<dbReference type="EMBL" id="CAJPDQ010000001">
    <property type="protein sequence ID" value="CAF9903385.1"/>
    <property type="molecule type" value="Genomic_DNA"/>
</dbReference>
<comment type="similarity">
    <text evidence="1">Belongs to the UPF0587 family.</text>
</comment>
<keyword evidence="3" id="KW-0862">Zinc</keyword>
<comment type="caution">
    <text evidence="4">The sequence shown here is derived from an EMBL/GenBank/DDBJ whole genome shotgun (WGS) entry which is preliminary data.</text>
</comment>
<evidence type="ECO:0000313" key="5">
    <source>
        <dbReference type="Proteomes" id="UP000664169"/>
    </source>
</evidence>
<evidence type="ECO:0000256" key="1">
    <source>
        <dbReference type="ARBA" id="ARBA00007818"/>
    </source>
</evidence>
<dbReference type="AlphaFoldDB" id="A0A8H3I1A8"/>
<keyword evidence="5" id="KW-1185">Reference proteome</keyword>
<organism evidence="4 5">
    <name type="scientific">Gomphillus americanus</name>
    <dbReference type="NCBI Taxonomy" id="1940652"/>
    <lineage>
        <taxon>Eukaryota</taxon>
        <taxon>Fungi</taxon>
        <taxon>Dikarya</taxon>
        <taxon>Ascomycota</taxon>
        <taxon>Pezizomycotina</taxon>
        <taxon>Lecanoromycetes</taxon>
        <taxon>OSLEUM clade</taxon>
        <taxon>Ostropomycetidae</taxon>
        <taxon>Ostropales</taxon>
        <taxon>Graphidaceae</taxon>
        <taxon>Gomphilloideae</taxon>
        <taxon>Gomphillus</taxon>
    </lineage>
</organism>
<keyword evidence="2" id="KW-0479">Metal-binding</keyword>
<dbReference type="PANTHER" id="PTHR12857:SF0">
    <property type="entry name" value="CXXC MOTIF CONTAINING ZINC BINDING PROTEIN"/>
    <property type="match status" value="1"/>
</dbReference>
<name>A0A8H3I1A8_9LECA</name>
<protein>
    <submittedName>
        <fullName evidence="4">Uncharacterized protein</fullName>
    </submittedName>
</protein>
<reference evidence="4" key="1">
    <citation type="submission" date="2021-03" db="EMBL/GenBank/DDBJ databases">
        <authorList>
            <person name="Tagirdzhanova G."/>
        </authorList>
    </citation>
    <scope>NUCLEOTIDE SEQUENCE</scope>
</reference>
<evidence type="ECO:0000256" key="2">
    <source>
        <dbReference type="ARBA" id="ARBA00022723"/>
    </source>
</evidence>
<sequence length="108" mass="12214">MQSLYQDLFSLEDIDSDRLQRESTATIVGTPNTYKQGSPAKPQEIIRIDCRGLEFTEFIADGEWSAVGANSSTKFSGIELDQGDWYDYDEKVGEEVSIKDLKWAIRKA</sequence>
<dbReference type="SUPFAM" id="SSF141678">
    <property type="entry name" value="MAL13P1.257-like"/>
    <property type="match status" value="1"/>
</dbReference>
<evidence type="ECO:0000256" key="3">
    <source>
        <dbReference type="ARBA" id="ARBA00022833"/>
    </source>
</evidence>
<dbReference type="PANTHER" id="PTHR12857">
    <property type="entry name" value="CXXC MOTIF CONTAINING ZINC BINDING PROTEIN"/>
    <property type="match status" value="1"/>
</dbReference>
<proteinExistence type="inferred from homology"/>
<accession>A0A8H3I1A8</accession>
<evidence type="ECO:0000313" key="4">
    <source>
        <dbReference type="EMBL" id="CAF9903385.1"/>
    </source>
</evidence>
<dbReference type="Pfam" id="PF05907">
    <property type="entry name" value="CXXC_Zn-b_euk"/>
    <property type="match status" value="1"/>
</dbReference>
<dbReference type="Proteomes" id="UP000664169">
    <property type="component" value="Unassembled WGS sequence"/>
</dbReference>
<dbReference type="OrthoDB" id="10248838at2759"/>
<dbReference type="GO" id="GO:0008270">
    <property type="term" value="F:zinc ion binding"/>
    <property type="evidence" value="ECO:0007669"/>
    <property type="project" value="TreeGrafter"/>
</dbReference>